<feature type="signal peptide" evidence="1">
    <location>
        <begin position="1"/>
        <end position="30"/>
    </location>
</feature>
<dbReference type="Proteomes" id="UP000632273">
    <property type="component" value="Unassembled WGS sequence"/>
</dbReference>
<comment type="caution">
    <text evidence="2">The sequence shown here is derived from an EMBL/GenBank/DDBJ whole genome shotgun (WGS) entry which is preliminary data.</text>
</comment>
<feature type="chain" id="PRO_5046261960" description="Gliding motility-associated C-terminal domain-containing protein" evidence="1">
    <location>
        <begin position="31"/>
        <end position="960"/>
    </location>
</feature>
<dbReference type="Pfam" id="PF13585">
    <property type="entry name" value="CHU_C"/>
    <property type="match status" value="1"/>
</dbReference>
<organism evidence="2 3">
    <name type="scientific">Hymenobacter cavernae</name>
    <dbReference type="NCBI Taxonomy" id="2044852"/>
    <lineage>
        <taxon>Bacteria</taxon>
        <taxon>Pseudomonadati</taxon>
        <taxon>Bacteroidota</taxon>
        <taxon>Cytophagia</taxon>
        <taxon>Cytophagales</taxon>
        <taxon>Hymenobacteraceae</taxon>
        <taxon>Hymenobacter</taxon>
    </lineage>
</organism>
<name>A0ABQ1UAA5_9BACT</name>
<reference evidence="3" key="1">
    <citation type="journal article" date="2019" name="Int. J. Syst. Evol. Microbiol.">
        <title>The Global Catalogue of Microorganisms (GCM) 10K type strain sequencing project: providing services to taxonomists for standard genome sequencing and annotation.</title>
        <authorList>
            <consortium name="The Broad Institute Genomics Platform"/>
            <consortium name="The Broad Institute Genome Sequencing Center for Infectious Disease"/>
            <person name="Wu L."/>
            <person name="Ma J."/>
        </authorList>
    </citation>
    <scope>NUCLEOTIDE SEQUENCE [LARGE SCALE GENOMIC DNA]</scope>
    <source>
        <strain evidence="3">CGMCC 1.15197</strain>
    </source>
</reference>
<accession>A0ABQ1UAA5</accession>
<evidence type="ECO:0008006" key="4">
    <source>
        <dbReference type="Google" id="ProtNLM"/>
    </source>
</evidence>
<proteinExistence type="predicted"/>
<keyword evidence="1" id="KW-0732">Signal</keyword>
<gene>
    <name evidence="2" type="ORF">GCM10011383_25510</name>
</gene>
<dbReference type="NCBIfam" id="TIGR04131">
    <property type="entry name" value="Bac_Flav_CTERM"/>
    <property type="match status" value="1"/>
</dbReference>
<dbReference type="InterPro" id="IPR026341">
    <property type="entry name" value="T9SS_type_B"/>
</dbReference>
<evidence type="ECO:0000256" key="1">
    <source>
        <dbReference type="SAM" id="SignalP"/>
    </source>
</evidence>
<protein>
    <recommendedName>
        <fullName evidence="4">Gliding motility-associated C-terminal domain-containing protein</fullName>
    </recommendedName>
</protein>
<dbReference type="RefSeq" id="WP_188814385.1">
    <property type="nucleotide sequence ID" value="NZ_BMHT01000004.1"/>
</dbReference>
<dbReference type="EMBL" id="BMHT01000004">
    <property type="protein sequence ID" value="GGF13215.1"/>
    <property type="molecule type" value="Genomic_DNA"/>
</dbReference>
<evidence type="ECO:0000313" key="2">
    <source>
        <dbReference type="EMBL" id="GGF13215.1"/>
    </source>
</evidence>
<keyword evidence="3" id="KW-1185">Reference proteome</keyword>
<sequence length="960" mass="104533">MFKRLLDTRVNQLLFGCILSLLLLARSASATHIVGGELDLQHRTGSIYQLTLNLYFDDVNGSPDALDSSLRVSIFEKGTNRPMNSLVLSLASNTFVAYTNPVCESPSLRTRHLVYRSMIDLTAQIYNNPTGYYAAVERCCRNRTISNIDKPEDAGQTFYLEFPPVVRNGQPLINSTPQIFPPLSDYACRGELFYYDFGGSDADGDSLVYEMAEPLNGNASPGNNSPAPAPAPYSLVKWLPGFDLTHQIPGSPALNIDGRSGRLTVRPSQLGLFVFAIKCSEYRKGVKLGEVRRDFQLKVLSCAPNQTPALSLRLPGQASDYPASQPVWDIKPDSDHCLRLRFTDPDPASQLTLSLHPVNFTGTLPTFTRPQGTVRAPGSPDTLTSQLCFPSCLDTKGKTYLLDVIVADNGCSLPRRDTIQLAFTAAPAPNSPPTLSTTAPTPLRVRPGQLLTFDVVGQDPDQDALTLTLKGLGFEAATVGAKLTQTQVNQQTRGQFSWRVPCPTTDKRLYEFEFQAAATPCGVAQATRLVVPVEIDDRNAPPVLTSTTSATLPLVVRPGQVVTFDLLGTDADQDAVTLTLQGRGFSPQTLGAQVSRQNIGSDYKGTFRWVVPCLPASKLLYEFEFTASSTACSTQKASLLIPIRVDLSNDAPVLTTTVGATLPLHVQSGQLLTFDLSATDPNRDPIRLTMAGRGFVASTVGAQLTQNTAGTQQQGRFTWRVPCPTATTSRYEFEFTATDIPCGTPGAATVVIPIQIDDLNTPPTLTSSLFTAAPAALQQTPGSTLEATVTGLDANADLLTLTARGVGFDLAAVGMRFEARQEAGRAVGTFRWEVNCRDAVQTSYDVVFAVQETTCNPQPQQRTVRFTVANPEPTVFLPANIFTPNHDGLNDVFELPTLPPDYCSQRFLIIKVFNRWGRQVYSSPSRNFQWDGSGLPAGVYYYLIDYSNQRQFKGHVTIVY</sequence>
<evidence type="ECO:0000313" key="3">
    <source>
        <dbReference type="Proteomes" id="UP000632273"/>
    </source>
</evidence>